<dbReference type="PANTHER" id="PTHR10978:SF5">
    <property type="entry name" value="SUCCINATE DEHYDROGENASE CYTOCHROME B560 SUBUNIT, MITOCHONDRIAL"/>
    <property type="match status" value="1"/>
</dbReference>
<dbReference type="OrthoDB" id="588261at2759"/>
<evidence type="ECO:0000313" key="14">
    <source>
        <dbReference type="Proteomes" id="UP000241818"/>
    </source>
</evidence>
<dbReference type="GO" id="GO:0006121">
    <property type="term" value="P:mitochondrial electron transport, succinate to ubiquinone"/>
    <property type="evidence" value="ECO:0007669"/>
    <property type="project" value="TreeGrafter"/>
</dbReference>
<name>A0A2T3B946_AMORE</name>
<keyword evidence="11 12" id="KW-0472">Membrane</keyword>
<dbReference type="EMBL" id="KZ679008">
    <property type="protein sequence ID" value="PSS23362.1"/>
    <property type="molecule type" value="Genomic_DNA"/>
</dbReference>
<evidence type="ECO:0000313" key="13">
    <source>
        <dbReference type="EMBL" id="PSS23362.1"/>
    </source>
</evidence>
<evidence type="ECO:0000256" key="12">
    <source>
        <dbReference type="SAM" id="Phobius"/>
    </source>
</evidence>
<organism evidence="13 14">
    <name type="scientific">Amorphotheca resinae ATCC 22711</name>
    <dbReference type="NCBI Taxonomy" id="857342"/>
    <lineage>
        <taxon>Eukaryota</taxon>
        <taxon>Fungi</taxon>
        <taxon>Dikarya</taxon>
        <taxon>Ascomycota</taxon>
        <taxon>Pezizomycotina</taxon>
        <taxon>Leotiomycetes</taxon>
        <taxon>Helotiales</taxon>
        <taxon>Amorphothecaceae</taxon>
        <taxon>Amorphotheca</taxon>
    </lineage>
</organism>
<evidence type="ECO:0000256" key="6">
    <source>
        <dbReference type="ARBA" id="ARBA00022792"/>
    </source>
</evidence>
<proteinExistence type="inferred from homology"/>
<dbReference type="Pfam" id="PF01127">
    <property type="entry name" value="Sdh_cyt"/>
    <property type="match status" value="1"/>
</dbReference>
<evidence type="ECO:0000256" key="11">
    <source>
        <dbReference type="ARBA" id="ARBA00023136"/>
    </source>
</evidence>
<dbReference type="InterPro" id="IPR000701">
    <property type="entry name" value="SuccDH_FuR_B_TM-su"/>
</dbReference>
<dbReference type="PANTHER" id="PTHR10978">
    <property type="entry name" value="SUCCINATE DEHYDROGENASE CYTOCHROME B560 SUBUNIT"/>
    <property type="match status" value="1"/>
</dbReference>
<evidence type="ECO:0000256" key="3">
    <source>
        <dbReference type="ARBA" id="ARBA00022617"/>
    </source>
</evidence>
<dbReference type="Gene3D" id="1.20.1300.10">
    <property type="entry name" value="Fumarate reductase/succinate dehydrogenase, transmembrane subunit"/>
    <property type="match status" value="1"/>
</dbReference>
<dbReference type="InParanoid" id="A0A2T3B946"/>
<dbReference type="InterPro" id="IPR014314">
    <property type="entry name" value="Succ_DH_cytb556"/>
</dbReference>
<dbReference type="Proteomes" id="UP000241818">
    <property type="component" value="Unassembled WGS sequence"/>
</dbReference>
<comment type="similarity">
    <text evidence="2">Belongs to the cytochrome b560 family.</text>
</comment>
<accession>A0A2T3B946</accession>
<dbReference type="InterPro" id="IPR034804">
    <property type="entry name" value="SQR/QFR_C/D"/>
</dbReference>
<dbReference type="SUPFAM" id="SSF81343">
    <property type="entry name" value="Fumarate reductase respiratory complex transmembrane subunits"/>
    <property type="match status" value="1"/>
</dbReference>
<evidence type="ECO:0000256" key="8">
    <source>
        <dbReference type="ARBA" id="ARBA00022989"/>
    </source>
</evidence>
<evidence type="ECO:0000256" key="7">
    <source>
        <dbReference type="ARBA" id="ARBA00022946"/>
    </source>
</evidence>
<dbReference type="RefSeq" id="XP_024723408.1">
    <property type="nucleotide sequence ID" value="XM_024862450.1"/>
</dbReference>
<dbReference type="FunCoup" id="A0A2T3B946">
    <property type="interactions" value="362"/>
</dbReference>
<keyword evidence="14" id="KW-1185">Reference proteome</keyword>
<keyword evidence="7" id="KW-0809">Transit peptide</keyword>
<dbReference type="NCBIfam" id="TIGR02970">
    <property type="entry name" value="succ_dehyd_cytB"/>
    <property type="match status" value="1"/>
</dbReference>
<sequence>MLAQRATQQSLRRLAAGQPSMIAQYAMKKSFAPAAIGASIQTRPVATQKMTPESSYQILVEQRKHRPTSPHLAIYKPQIPWILSGLNRITGSVLSGGFYIFGSAYLVSPLFGWHLDSASMAAAFASWPVALKVLTKFAVAFPFTFHSINGVRHLVWDLGKAFKNDAVIKTGWAVVGLSVSSALALALY</sequence>
<dbReference type="GeneID" id="36570531"/>
<evidence type="ECO:0000256" key="1">
    <source>
        <dbReference type="ARBA" id="ARBA00004448"/>
    </source>
</evidence>
<dbReference type="GO" id="GO:0006099">
    <property type="term" value="P:tricarboxylic acid cycle"/>
    <property type="evidence" value="ECO:0007669"/>
    <property type="project" value="InterPro"/>
</dbReference>
<keyword evidence="3" id="KW-0349">Heme</keyword>
<dbReference type="GO" id="GO:0005743">
    <property type="term" value="C:mitochondrial inner membrane"/>
    <property type="evidence" value="ECO:0007669"/>
    <property type="project" value="UniProtKB-SubCell"/>
</dbReference>
<keyword evidence="6" id="KW-0999">Mitochondrion inner membrane</keyword>
<dbReference type="GO" id="GO:0009055">
    <property type="term" value="F:electron transfer activity"/>
    <property type="evidence" value="ECO:0007669"/>
    <property type="project" value="InterPro"/>
</dbReference>
<reference evidence="13 14" key="1">
    <citation type="journal article" date="2018" name="New Phytol.">
        <title>Comparative genomics and transcriptomics depict ericoid mycorrhizal fungi as versatile saprotrophs and plant mutualists.</title>
        <authorList>
            <person name="Martino E."/>
            <person name="Morin E."/>
            <person name="Grelet G.A."/>
            <person name="Kuo A."/>
            <person name="Kohler A."/>
            <person name="Daghino S."/>
            <person name="Barry K.W."/>
            <person name="Cichocki N."/>
            <person name="Clum A."/>
            <person name="Dockter R.B."/>
            <person name="Hainaut M."/>
            <person name="Kuo R.C."/>
            <person name="LaButti K."/>
            <person name="Lindahl B.D."/>
            <person name="Lindquist E.A."/>
            <person name="Lipzen A."/>
            <person name="Khouja H.R."/>
            <person name="Magnuson J."/>
            <person name="Murat C."/>
            <person name="Ohm R.A."/>
            <person name="Singer S.W."/>
            <person name="Spatafora J.W."/>
            <person name="Wang M."/>
            <person name="Veneault-Fourrey C."/>
            <person name="Henrissat B."/>
            <person name="Grigoriev I.V."/>
            <person name="Martin F.M."/>
            <person name="Perotto S."/>
        </authorList>
    </citation>
    <scope>NUCLEOTIDE SEQUENCE [LARGE SCALE GENOMIC DNA]</scope>
    <source>
        <strain evidence="13 14">ATCC 22711</strain>
    </source>
</reference>
<dbReference type="CDD" id="cd03499">
    <property type="entry name" value="SQR_TypeC_SdhC"/>
    <property type="match status" value="1"/>
</dbReference>
<dbReference type="AlphaFoldDB" id="A0A2T3B946"/>
<evidence type="ECO:0000256" key="5">
    <source>
        <dbReference type="ARBA" id="ARBA00022723"/>
    </source>
</evidence>
<evidence type="ECO:0000256" key="10">
    <source>
        <dbReference type="ARBA" id="ARBA00023128"/>
    </source>
</evidence>
<dbReference type="STRING" id="857342.A0A2T3B946"/>
<feature type="transmembrane region" description="Helical" evidence="12">
    <location>
        <begin position="93"/>
        <end position="115"/>
    </location>
</feature>
<feature type="transmembrane region" description="Helical" evidence="12">
    <location>
        <begin position="166"/>
        <end position="187"/>
    </location>
</feature>
<dbReference type="FunFam" id="1.20.1300.10:FF:000008">
    <property type="entry name" value="Succinate dehydrogenase cytochrome b560 subunit"/>
    <property type="match status" value="1"/>
</dbReference>
<keyword evidence="10" id="KW-0496">Mitochondrion</keyword>
<keyword evidence="9" id="KW-0408">Iron</keyword>
<dbReference type="GO" id="GO:0046872">
    <property type="term" value="F:metal ion binding"/>
    <property type="evidence" value="ECO:0007669"/>
    <property type="project" value="UniProtKB-KW"/>
</dbReference>
<protein>
    <submittedName>
        <fullName evidence="13">Uncharacterized protein</fullName>
    </submittedName>
</protein>
<keyword evidence="4 12" id="KW-0812">Transmembrane</keyword>
<evidence type="ECO:0000256" key="9">
    <source>
        <dbReference type="ARBA" id="ARBA00023004"/>
    </source>
</evidence>
<keyword evidence="5" id="KW-0479">Metal-binding</keyword>
<evidence type="ECO:0000256" key="4">
    <source>
        <dbReference type="ARBA" id="ARBA00022692"/>
    </source>
</evidence>
<keyword evidence="8 12" id="KW-1133">Transmembrane helix</keyword>
<comment type="subcellular location">
    <subcellularLocation>
        <location evidence="1">Mitochondrion inner membrane</location>
        <topology evidence="1">Multi-pass membrane protein</topology>
    </subcellularLocation>
</comment>
<dbReference type="InterPro" id="IPR018495">
    <property type="entry name" value="Succ_DH_cyt_bsu_CS"/>
</dbReference>
<dbReference type="PROSITE" id="PS01001">
    <property type="entry name" value="SDH_CYT_2"/>
    <property type="match status" value="1"/>
</dbReference>
<gene>
    <name evidence="13" type="ORF">M430DRAFT_136213</name>
</gene>
<evidence type="ECO:0000256" key="2">
    <source>
        <dbReference type="ARBA" id="ARBA00007244"/>
    </source>
</evidence>
<feature type="transmembrane region" description="Helical" evidence="12">
    <location>
        <begin position="121"/>
        <end position="145"/>
    </location>
</feature>